<protein>
    <submittedName>
        <fullName evidence="3">Glycosyl transferase</fullName>
    </submittedName>
</protein>
<dbReference type="InterPro" id="IPR001173">
    <property type="entry name" value="Glyco_trans_2-like"/>
</dbReference>
<sequence>MTLAKKQALTALVITYNEEQNIKTVLDHLAFADEIIVVDSFSSDKTFEIASSFKNVKVVQRAFDNFASQRNYALSLATNLWILFIDADEILTPELEQEISFTINQQNSAAAYFMYRTFMFENKKLHFSGWQTDKIIRLFKKENAIYNHEKIVHEKLIVKGEIKKLKNKLIHYSYSNYANYKQKMVLYGQLKAQEELQKRTNPNFFHFYIRPVYQFLYQYIVRLGILDGKKGIIICYLNALSVAVRFQELKKIKQKI</sequence>
<dbReference type="OrthoDB" id="9815923at2"/>
<comment type="caution">
    <text evidence="3">The sequence shown here is derived from an EMBL/GenBank/DDBJ whole genome shotgun (WGS) entry which is preliminary data.</text>
</comment>
<feature type="domain" description="Glycosyltransferase 2-like" evidence="2">
    <location>
        <begin position="11"/>
        <end position="132"/>
    </location>
</feature>
<dbReference type="PANTHER" id="PTHR43630">
    <property type="entry name" value="POLY-BETA-1,6-N-ACETYL-D-GLUCOSAMINE SYNTHASE"/>
    <property type="match status" value="1"/>
</dbReference>
<organism evidence="3 4">
    <name type="scientific">Flavobacterium araucananum</name>
    <dbReference type="NCBI Taxonomy" id="946678"/>
    <lineage>
        <taxon>Bacteria</taxon>
        <taxon>Pseudomonadati</taxon>
        <taxon>Bacteroidota</taxon>
        <taxon>Flavobacteriia</taxon>
        <taxon>Flavobacteriales</taxon>
        <taxon>Flavobacteriaceae</taxon>
        <taxon>Flavobacterium</taxon>
    </lineage>
</organism>
<dbReference type="AlphaFoldDB" id="A0A227PBR7"/>
<dbReference type="RefSeq" id="WP_089479445.1">
    <property type="nucleotide sequence ID" value="NZ_MUGS01000015.1"/>
</dbReference>
<gene>
    <name evidence="3" type="ORF">B0A64_10355</name>
</gene>
<evidence type="ECO:0000313" key="4">
    <source>
        <dbReference type="Proteomes" id="UP000214684"/>
    </source>
</evidence>
<accession>A0A227PBR7</accession>
<dbReference type="EMBL" id="MUGS01000015">
    <property type="protein sequence ID" value="OXG06505.1"/>
    <property type="molecule type" value="Genomic_DNA"/>
</dbReference>
<dbReference type="CDD" id="cd02511">
    <property type="entry name" value="Beta4Glucosyltransferase"/>
    <property type="match status" value="1"/>
</dbReference>
<dbReference type="InterPro" id="IPR029044">
    <property type="entry name" value="Nucleotide-diphossugar_trans"/>
</dbReference>
<dbReference type="Gene3D" id="3.90.550.10">
    <property type="entry name" value="Spore Coat Polysaccharide Biosynthesis Protein SpsA, Chain A"/>
    <property type="match status" value="1"/>
</dbReference>
<dbReference type="SUPFAM" id="SSF53448">
    <property type="entry name" value="Nucleotide-diphospho-sugar transferases"/>
    <property type="match status" value="1"/>
</dbReference>
<dbReference type="Pfam" id="PF00535">
    <property type="entry name" value="Glycos_transf_2"/>
    <property type="match status" value="1"/>
</dbReference>
<dbReference type="PANTHER" id="PTHR43630:SF2">
    <property type="entry name" value="GLYCOSYLTRANSFERASE"/>
    <property type="match status" value="1"/>
</dbReference>
<comment type="similarity">
    <text evidence="1">Belongs to the glycosyltransferase 2 family. WaaE/KdtX subfamily.</text>
</comment>
<keyword evidence="4" id="KW-1185">Reference proteome</keyword>
<name>A0A227PBR7_9FLAO</name>
<evidence type="ECO:0000259" key="2">
    <source>
        <dbReference type="Pfam" id="PF00535"/>
    </source>
</evidence>
<dbReference type="Proteomes" id="UP000214684">
    <property type="component" value="Unassembled WGS sequence"/>
</dbReference>
<keyword evidence="3" id="KW-0808">Transferase</keyword>
<evidence type="ECO:0000256" key="1">
    <source>
        <dbReference type="ARBA" id="ARBA00038494"/>
    </source>
</evidence>
<reference evidence="3 4" key="1">
    <citation type="submission" date="2016-11" db="EMBL/GenBank/DDBJ databases">
        <title>Whole genomes of Flavobacteriaceae.</title>
        <authorList>
            <person name="Stine C."/>
            <person name="Li C."/>
            <person name="Tadesse D."/>
        </authorList>
    </citation>
    <scope>NUCLEOTIDE SEQUENCE [LARGE SCALE GENOMIC DNA]</scope>
    <source>
        <strain evidence="3 4">DSM 24704</strain>
    </source>
</reference>
<dbReference type="GO" id="GO:0016740">
    <property type="term" value="F:transferase activity"/>
    <property type="evidence" value="ECO:0007669"/>
    <property type="project" value="UniProtKB-KW"/>
</dbReference>
<proteinExistence type="inferred from homology"/>
<evidence type="ECO:0000313" key="3">
    <source>
        <dbReference type="EMBL" id="OXG06505.1"/>
    </source>
</evidence>